<reference evidence="2 3" key="1">
    <citation type="submission" date="2012-02" db="EMBL/GenBank/DDBJ databases">
        <title>Complete genome sequence of Phycisphaera mikurensis NBRC 102666.</title>
        <authorList>
            <person name="Ankai A."/>
            <person name="Hosoyama A."/>
            <person name="Terui Y."/>
            <person name="Sekine M."/>
            <person name="Fukai R."/>
            <person name="Kato Y."/>
            <person name="Nakamura S."/>
            <person name="Yamada-Narita S."/>
            <person name="Kawakoshi A."/>
            <person name="Fukunaga Y."/>
            <person name="Yamazaki S."/>
            <person name="Fujita N."/>
        </authorList>
    </citation>
    <scope>NUCLEOTIDE SEQUENCE [LARGE SCALE GENOMIC DNA]</scope>
    <source>
        <strain evidence="3">NBRC 102666 / KCTC 22515 / FYK2301M01</strain>
    </source>
</reference>
<dbReference type="eggNOG" id="COG5285">
    <property type="taxonomic scope" value="Bacteria"/>
</dbReference>
<organism evidence="2 3">
    <name type="scientific">Phycisphaera mikurensis (strain NBRC 102666 / KCTC 22515 / FYK2301M01)</name>
    <dbReference type="NCBI Taxonomy" id="1142394"/>
    <lineage>
        <taxon>Bacteria</taxon>
        <taxon>Pseudomonadati</taxon>
        <taxon>Planctomycetota</taxon>
        <taxon>Phycisphaerae</taxon>
        <taxon>Phycisphaerales</taxon>
        <taxon>Phycisphaeraceae</taxon>
        <taxon>Phycisphaera</taxon>
    </lineage>
</organism>
<dbReference type="GO" id="GO:0016706">
    <property type="term" value="F:2-oxoglutarate-dependent dioxygenase activity"/>
    <property type="evidence" value="ECO:0007669"/>
    <property type="project" value="UniProtKB-ARBA"/>
</dbReference>
<evidence type="ECO:0008006" key="4">
    <source>
        <dbReference type="Google" id="ProtNLM"/>
    </source>
</evidence>
<proteinExistence type="predicted"/>
<dbReference type="PANTHER" id="PTHR40128:SF1">
    <property type="entry name" value="PHYTANOYL-COA HYDROXYLASE"/>
    <property type="match status" value="1"/>
</dbReference>
<protein>
    <recommendedName>
        <fullName evidence="4">Phytanoyl-CoA dioxygenase</fullName>
    </recommendedName>
</protein>
<keyword evidence="3" id="KW-1185">Reference proteome</keyword>
<dbReference type="STRING" id="1142394.PSMK_04920"/>
<evidence type="ECO:0000256" key="1">
    <source>
        <dbReference type="SAM" id="MobiDB-lite"/>
    </source>
</evidence>
<evidence type="ECO:0000313" key="3">
    <source>
        <dbReference type="Proteomes" id="UP000007881"/>
    </source>
</evidence>
<evidence type="ECO:0000313" key="2">
    <source>
        <dbReference type="EMBL" id="BAM02651.1"/>
    </source>
</evidence>
<gene>
    <name evidence="2" type="ordered locus">PSMK_04920</name>
</gene>
<dbReference type="PANTHER" id="PTHR40128">
    <property type="entry name" value="EXPRESSED PROTEIN"/>
    <property type="match status" value="1"/>
</dbReference>
<dbReference type="AlphaFoldDB" id="I0IBL3"/>
<dbReference type="InterPro" id="IPR008775">
    <property type="entry name" value="Phytyl_CoA_dOase-like"/>
</dbReference>
<feature type="region of interest" description="Disordered" evidence="1">
    <location>
        <begin position="1"/>
        <end position="21"/>
    </location>
</feature>
<accession>I0IBL3</accession>
<dbReference type="KEGG" id="phm:PSMK_04920"/>
<name>I0IBL3_PHYMF</name>
<dbReference type="SUPFAM" id="SSF51197">
    <property type="entry name" value="Clavaminate synthase-like"/>
    <property type="match status" value="1"/>
</dbReference>
<dbReference type="Pfam" id="PF05721">
    <property type="entry name" value="PhyH"/>
    <property type="match status" value="1"/>
</dbReference>
<dbReference type="HOGENOM" id="CLU_948969_0_0_0"/>
<sequence>MTTARSDAETSMPTTLSFTDSTPLLGDREALRARADGDGYLFFAGRLPAEPLLCLRRKILEIVGRHGLLDPERGGEGFAHVEKLRGLELPGGCTEGIYRDVQRLESFHTLAHHRGLLEIFETLFEGPVLPHPRNIARVLLPAPDAAATPPHQDFIHVQGATETWTAWFPLGDCPRELGGLSVLEKSHKKGVLAVGDAAGAGGLGTILCRGEDTWLEHDYAVGDVLTFPSTTVHRGLPNRLPGRIRLSCDLRYQDAYDEIEQKSLEPHRNILTWHEVYAGWSSDRYQRYWEDLELMISPWDESIRWQKERICD</sequence>
<dbReference type="Proteomes" id="UP000007881">
    <property type="component" value="Chromosome"/>
</dbReference>
<dbReference type="EMBL" id="AP012338">
    <property type="protein sequence ID" value="BAM02651.1"/>
    <property type="molecule type" value="Genomic_DNA"/>
</dbReference>
<dbReference type="Gene3D" id="2.60.120.620">
    <property type="entry name" value="q2cbj1_9rhob like domain"/>
    <property type="match status" value="1"/>
</dbReference>